<dbReference type="Gene3D" id="3.40.50.1010">
    <property type="entry name" value="5'-nuclease"/>
    <property type="match status" value="2"/>
</dbReference>
<name>A0A0M8MMR2_9BASI</name>
<dbReference type="SUPFAM" id="SSF47807">
    <property type="entry name" value="5' to 3' exonuclease, C-terminal subdomain"/>
    <property type="match status" value="1"/>
</dbReference>
<dbReference type="AlphaFoldDB" id="A0A0M8MMR2"/>
<feature type="domain" description="XPG N-terminal" evidence="6">
    <location>
        <begin position="8"/>
        <end position="106"/>
    </location>
</feature>
<evidence type="ECO:0000256" key="3">
    <source>
        <dbReference type="ARBA" id="ARBA00022759"/>
    </source>
</evidence>
<dbReference type="Gene3D" id="1.10.150.20">
    <property type="entry name" value="5' to 3' exonuclease, C-terminal subdomain"/>
    <property type="match status" value="1"/>
</dbReference>
<dbReference type="InterPro" id="IPR006084">
    <property type="entry name" value="XPG/Rad2"/>
</dbReference>
<proteinExistence type="predicted"/>
<comment type="caution">
    <text evidence="7">The sequence shown here is derived from an EMBL/GenBank/DDBJ whole genome shotgun (WGS) entry which is preliminary data.</text>
</comment>
<evidence type="ECO:0000256" key="1">
    <source>
        <dbReference type="ARBA" id="ARBA00022722"/>
    </source>
</evidence>
<keyword evidence="5" id="KW-0460">Magnesium</keyword>
<gene>
    <name evidence="7" type="ORF">Malapachy_0638</name>
</gene>
<keyword evidence="2" id="KW-0479">Metal-binding</keyword>
<dbReference type="InterPro" id="IPR006085">
    <property type="entry name" value="XPG_DNA_repair_N"/>
</dbReference>
<dbReference type="RefSeq" id="XP_017992320.1">
    <property type="nucleotide sequence ID" value="XM_018135154.1"/>
</dbReference>
<dbReference type="GO" id="GO:0008409">
    <property type="term" value="F:5'-3' exonuclease activity"/>
    <property type="evidence" value="ECO:0007669"/>
    <property type="project" value="TreeGrafter"/>
</dbReference>
<evidence type="ECO:0000313" key="8">
    <source>
        <dbReference type="Proteomes" id="UP000037751"/>
    </source>
</evidence>
<dbReference type="SUPFAM" id="SSF88723">
    <property type="entry name" value="PIN domain-like"/>
    <property type="match status" value="1"/>
</dbReference>
<dbReference type="GO" id="GO:0017108">
    <property type="term" value="F:5'-flap endonuclease activity"/>
    <property type="evidence" value="ECO:0007669"/>
    <property type="project" value="TreeGrafter"/>
</dbReference>
<keyword evidence="1" id="KW-0540">Nuclease</keyword>
<reference evidence="7 8" key="1">
    <citation type="submission" date="2015-07" db="EMBL/GenBank/DDBJ databases">
        <title>Draft Genome Sequence of Malassezia furfur CBS1878 and Malassezia pachydermatis CBS1879.</title>
        <authorList>
            <person name="Triana S."/>
            <person name="Ohm R."/>
            <person name="Gonzalez A."/>
            <person name="DeCock H."/>
            <person name="Restrepo S."/>
            <person name="Celis A."/>
        </authorList>
    </citation>
    <scope>NUCLEOTIDE SEQUENCE [LARGE SCALE GENOMIC DNA]</scope>
    <source>
        <strain evidence="7 8">CBS 1879</strain>
    </source>
</reference>
<dbReference type="CDD" id="cd09897">
    <property type="entry name" value="H3TH_FEN1-XPG-like"/>
    <property type="match status" value="1"/>
</dbReference>
<evidence type="ECO:0000313" key="7">
    <source>
        <dbReference type="EMBL" id="KOS14688.1"/>
    </source>
</evidence>
<dbReference type="OrthoDB" id="31113at2759"/>
<dbReference type="GO" id="GO:0006281">
    <property type="term" value="P:DNA repair"/>
    <property type="evidence" value="ECO:0007669"/>
    <property type="project" value="UniProtKB-ARBA"/>
</dbReference>
<dbReference type="Pfam" id="PF00752">
    <property type="entry name" value="XPG_N"/>
    <property type="match status" value="1"/>
</dbReference>
<dbReference type="Proteomes" id="UP000037751">
    <property type="component" value="Unassembled WGS sequence"/>
</dbReference>
<dbReference type="GeneID" id="28727029"/>
<dbReference type="VEuPathDB" id="FungiDB:Malapachy_0638"/>
<dbReference type="InterPro" id="IPR036279">
    <property type="entry name" value="5-3_exonuclease_C_sf"/>
</dbReference>
<dbReference type="PRINTS" id="PR00853">
    <property type="entry name" value="XPGRADSUPER"/>
</dbReference>
<dbReference type="GO" id="GO:0005634">
    <property type="term" value="C:nucleus"/>
    <property type="evidence" value="ECO:0007669"/>
    <property type="project" value="TreeGrafter"/>
</dbReference>
<evidence type="ECO:0000256" key="2">
    <source>
        <dbReference type="ARBA" id="ARBA00022723"/>
    </source>
</evidence>
<dbReference type="GO" id="GO:0005737">
    <property type="term" value="C:cytoplasm"/>
    <property type="evidence" value="ECO:0007669"/>
    <property type="project" value="TreeGrafter"/>
</dbReference>
<protein>
    <submittedName>
        <fullName evidence="7">Pin domain-like protein</fullName>
    </submittedName>
</protein>
<evidence type="ECO:0000259" key="6">
    <source>
        <dbReference type="SMART" id="SM00485"/>
    </source>
</evidence>
<dbReference type="GO" id="GO:0046872">
    <property type="term" value="F:metal ion binding"/>
    <property type="evidence" value="ECO:0007669"/>
    <property type="project" value="UniProtKB-KW"/>
</dbReference>
<dbReference type="PANTHER" id="PTHR11081">
    <property type="entry name" value="FLAP ENDONUCLEASE FAMILY MEMBER"/>
    <property type="match status" value="1"/>
</dbReference>
<keyword evidence="8" id="KW-1185">Reference proteome</keyword>
<evidence type="ECO:0000256" key="5">
    <source>
        <dbReference type="ARBA" id="ARBA00022842"/>
    </source>
</evidence>
<dbReference type="SMART" id="SM00485">
    <property type="entry name" value="XPGN"/>
    <property type="match status" value="1"/>
</dbReference>
<dbReference type="InterPro" id="IPR006086">
    <property type="entry name" value="XPG-I_dom"/>
</dbReference>
<accession>A0A0M8MMR2</accession>
<dbReference type="PANTHER" id="PTHR11081:SF9">
    <property type="entry name" value="FLAP ENDONUCLEASE 1"/>
    <property type="match status" value="1"/>
</dbReference>
<dbReference type="EMBL" id="LGAV01000003">
    <property type="protein sequence ID" value="KOS14688.1"/>
    <property type="molecule type" value="Genomic_DNA"/>
</dbReference>
<organism evidence="7 8">
    <name type="scientific">Malassezia pachydermatis</name>
    <dbReference type="NCBI Taxonomy" id="77020"/>
    <lineage>
        <taxon>Eukaryota</taxon>
        <taxon>Fungi</taxon>
        <taxon>Dikarya</taxon>
        <taxon>Basidiomycota</taxon>
        <taxon>Ustilaginomycotina</taxon>
        <taxon>Malasseziomycetes</taxon>
        <taxon>Malasseziales</taxon>
        <taxon>Malasseziaceae</taxon>
        <taxon>Malassezia</taxon>
    </lineage>
</organism>
<dbReference type="Pfam" id="PF00867">
    <property type="entry name" value="XPG_I"/>
    <property type="match status" value="1"/>
</dbReference>
<evidence type="ECO:0000256" key="4">
    <source>
        <dbReference type="ARBA" id="ARBA00022801"/>
    </source>
</evidence>
<keyword evidence="4" id="KW-0378">Hydrolase</keyword>
<dbReference type="STRING" id="77020.A0A0M8MMR2"/>
<dbReference type="InterPro" id="IPR029060">
    <property type="entry name" value="PIN-like_dom_sf"/>
</dbReference>
<keyword evidence="3" id="KW-0255">Endonuclease</keyword>
<sequence>MQATHVVYGIKGVLPFLRRTAPSCFQPLSLPDLRHARIAIDATLLTQRLFYRDQNDPSRHLSGFLQVIHTLRQHNCTPIMVFDHVDARLPQKAREHAKRRITNQRAQFRYKVETARHARLQALLTCVDAYDGMSMHAKHDVRHLLQQWVAKAEGEVDLWSTVPLDAKTWDYMSTVPLPTFDEETTVPMVWTPNDTNDDASVLYDDAHCDESTWADPLAYDWVDEPCIWSSDASTTGSFAITPASLAHAMYALQADQKMYQDHAVYTESASQIPLTYAEKDMYQTLWKGPTDAHGHHLDMIAYACSQSERLVHMYRRSSRLAPKQAYKDCMELCHWLQVPTLVTGDGTSQGGALHEAEAVASALVHHGFADMVASEDSDVLLYQVPLLRGLSSFTLELLDTQQARETLFPCGDAKQSYQYLLEFALLCGTDFNRTVPGIAARGAYRWISHYGTIRALLRAETGRFRPPDMLTREAYEAELDEARAVFAQKPDVRVTALSLGLTQAQPTPDSLHTQTEVPKWAAFLNRTVSFPEATSLTPLSMDRKGLVAFLQAHQVHITAPWRETYEVPDISAQPSALVEPTWATTSLAAHAAAQKE</sequence>